<reference evidence="2 3" key="1">
    <citation type="journal article" date="2023" name="Plants (Basel)">
        <title>Bridging the Gap: Combining Genomics and Transcriptomics Approaches to Understand Stylosanthes scabra, an Orphan Legume from the Brazilian Caatinga.</title>
        <authorList>
            <person name="Ferreira-Neto J.R.C."/>
            <person name="da Silva M.D."/>
            <person name="Binneck E."/>
            <person name="de Melo N.F."/>
            <person name="da Silva R.H."/>
            <person name="de Melo A.L.T.M."/>
            <person name="Pandolfi V."/>
            <person name="Bustamante F.O."/>
            <person name="Brasileiro-Vidal A.C."/>
            <person name="Benko-Iseppon A.M."/>
        </authorList>
    </citation>
    <scope>NUCLEOTIDE SEQUENCE [LARGE SCALE GENOMIC DNA]</scope>
    <source>
        <tissue evidence="2">Leaves</tissue>
    </source>
</reference>
<proteinExistence type="predicted"/>
<feature type="region of interest" description="Disordered" evidence="1">
    <location>
        <begin position="1"/>
        <end position="38"/>
    </location>
</feature>
<evidence type="ECO:0000313" key="2">
    <source>
        <dbReference type="EMBL" id="MED6134857.1"/>
    </source>
</evidence>
<evidence type="ECO:0000256" key="1">
    <source>
        <dbReference type="SAM" id="MobiDB-lite"/>
    </source>
</evidence>
<accession>A0ABU6SEM1</accession>
<sequence>MQQDREEETDMGRNAGDVWQGASLRDPDSKVKKARRQEWRERAVHRRRGKALSSVVARGWRSFEEEKTRECGPWLWLEKLRKKRGVCVEWRLLGLLG</sequence>
<evidence type="ECO:0000313" key="3">
    <source>
        <dbReference type="Proteomes" id="UP001341840"/>
    </source>
</evidence>
<feature type="compositionally biased region" description="Basic and acidic residues" evidence="1">
    <location>
        <begin position="25"/>
        <end position="38"/>
    </location>
</feature>
<name>A0ABU6SEM1_9FABA</name>
<keyword evidence="3" id="KW-1185">Reference proteome</keyword>
<organism evidence="2 3">
    <name type="scientific">Stylosanthes scabra</name>
    <dbReference type="NCBI Taxonomy" id="79078"/>
    <lineage>
        <taxon>Eukaryota</taxon>
        <taxon>Viridiplantae</taxon>
        <taxon>Streptophyta</taxon>
        <taxon>Embryophyta</taxon>
        <taxon>Tracheophyta</taxon>
        <taxon>Spermatophyta</taxon>
        <taxon>Magnoliopsida</taxon>
        <taxon>eudicotyledons</taxon>
        <taxon>Gunneridae</taxon>
        <taxon>Pentapetalae</taxon>
        <taxon>rosids</taxon>
        <taxon>fabids</taxon>
        <taxon>Fabales</taxon>
        <taxon>Fabaceae</taxon>
        <taxon>Papilionoideae</taxon>
        <taxon>50 kb inversion clade</taxon>
        <taxon>dalbergioids sensu lato</taxon>
        <taxon>Dalbergieae</taxon>
        <taxon>Pterocarpus clade</taxon>
        <taxon>Stylosanthes</taxon>
    </lineage>
</organism>
<dbReference type="EMBL" id="JASCZI010060638">
    <property type="protein sequence ID" value="MED6134857.1"/>
    <property type="molecule type" value="Genomic_DNA"/>
</dbReference>
<gene>
    <name evidence="2" type="ORF">PIB30_040870</name>
</gene>
<comment type="caution">
    <text evidence="2">The sequence shown here is derived from an EMBL/GenBank/DDBJ whole genome shotgun (WGS) entry which is preliminary data.</text>
</comment>
<dbReference type="Proteomes" id="UP001341840">
    <property type="component" value="Unassembled WGS sequence"/>
</dbReference>
<protein>
    <submittedName>
        <fullName evidence="2">Uncharacterized protein</fullName>
    </submittedName>
</protein>